<dbReference type="EMBL" id="AYKH01000001">
    <property type="protein sequence ID" value="ROO30317.1"/>
    <property type="molecule type" value="Genomic_DNA"/>
</dbReference>
<dbReference type="Gene3D" id="2.70.70.10">
    <property type="entry name" value="Glucose Permease (Domain IIA)"/>
    <property type="match status" value="1"/>
</dbReference>
<dbReference type="PANTHER" id="PTHR21666:SF263">
    <property type="entry name" value="MUREIN HYDROLASE ACTIVATOR NLPD"/>
    <property type="match status" value="1"/>
</dbReference>
<evidence type="ECO:0000256" key="1">
    <source>
        <dbReference type="ARBA" id="ARBA00038420"/>
    </source>
</evidence>
<comment type="caution">
    <text evidence="4">The sequence shown here is derived from an EMBL/GenBank/DDBJ whole genome shotgun (WGS) entry which is preliminary data.</text>
</comment>
<evidence type="ECO:0000256" key="2">
    <source>
        <dbReference type="SAM" id="MobiDB-lite"/>
    </source>
</evidence>
<dbReference type="GO" id="GO:0004222">
    <property type="term" value="F:metalloendopeptidase activity"/>
    <property type="evidence" value="ECO:0007669"/>
    <property type="project" value="TreeGrafter"/>
</dbReference>
<reference evidence="4 5" key="1">
    <citation type="submission" date="2013-10" db="EMBL/GenBank/DDBJ databases">
        <title>Salinisphaera orenii MK-B5 Genome Sequencing.</title>
        <authorList>
            <person name="Lai Q."/>
            <person name="Li C."/>
            <person name="Shao Z."/>
        </authorList>
    </citation>
    <scope>NUCLEOTIDE SEQUENCE [LARGE SCALE GENOMIC DNA]</scope>
    <source>
        <strain evidence="4 5">MK-B5</strain>
    </source>
</reference>
<sequence>MGHRRRRLHCRRRLSAALIAALAVLVLAGCSLRETTRPETYTVERGDTLYSIASEHALSWRDLARWNRIRPPYRIEVGQRISLDPYPPIDYSRMSEDGSASKPATTRERRRPRAVRAPQDSRAEQERAIQASTPQLDRTIERDGRSAGATRRDAGESQGEGGEDKAPEASPPQPIERPAPTIADESEINQASRERPVEPTRTGGPSEDGWQWPASGSILREYGADRTRQGIDIGGREGSPVYAASSGRVVYNGTGLKGYGQLIIIQHDEAYLSAYGFNRRTRVEQGQDVAAGAHIADMGRGPQNKPMLHFEIRKNGEPIDPESVLPAD</sequence>
<gene>
    <name evidence="4" type="ORF">SAOR_00220</name>
</gene>
<dbReference type="InterPro" id="IPR016047">
    <property type="entry name" value="M23ase_b-sheet_dom"/>
</dbReference>
<evidence type="ECO:0000259" key="3">
    <source>
        <dbReference type="PROSITE" id="PS51782"/>
    </source>
</evidence>
<feature type="domain" description="LysM" evidence="3">
    <location>
        <begin position="39"/>
        <end position="83"/>
    </location>
</feature>
<dbReference type="Pfam" id="PF01551">
    <property type="entry name" value="Peptidase_M23"/>
    <property type="match status" value="1"/>
</dbReference>
<dbReference type="InterPro" id="IPR018392">
    <property type="entry name" value="LysM"/>
</dbReference>
<dbReference type="Gene3D" id="3.10.350.10">
    <property type="entry name" value="LysM domain"/>
    <property type="match status" value="1"/>
</dbReference>
<feature type="compositionally biased region" description="Basic and acidic residues" evidence="2">
    <location>
        <begin position="138"/>
        <end position="155"/>
    </location>
</feature>
<dbReference type="CDD" id="cd12797">
    <property type="entry name" value="M23_peptidase"/>
    <property type="match status" value="1"/>
</dbReference>
<dbReference type="PROSITE" id="PS51257">
    <property type="entry name" value="PROKAR_LIPOPROTEIN"/>
    <property type="match status" value="1"/>
</dbReference>
<accession>A0A423PXH3</accession>
<organism evidence="4 5">
    <name type="scientific">Salinisphaera orenii MK-B5</name>
    <dbReference type="NCBI Taxonomy" id="856730"/>
    <lineage>
        <taxon>Bacteria</taxon>
        <taxon>Pseudomonadati</taxon>
        <taxon>Pseudomonadota</taxon>
        <taxon>Gammaproteobacteria</taxon>
        <taxon>Salinisphaerales</taxon>
        <taxon>Salinisphaeraceae</taxon>
        <taxon>Salinisphaera</taxon>
    </lineage>
</organism>
<keyword evidence="5" id="KW-1185">Reference proteome</keyword>
<dbReference type="CDD" id="cd00118">
    <property type="entry name" value="LysM"/>
    <property type="match status" value="1"/>
</dbReference>
<dbReference type="AlphaFoldDB" id="A0A423PXH3"/>
<dbReference type="InterPro" id="IPR050570">
    <property type="entry name" value="Cell_wall_metabolism_enzyme"/>
</dbReference>
<dbReference type="SUPFAM" id="SSF54106">
    <property type="entry name" value="LysM domain"/>
    <property type="match status" value="1"/>
</dbReference>
<dbReference type="InterPro" id="IPR011055">
    <property type="entry name" value="Dup_hybrid_motif"/>
</dbReference>
<dbReference type="PANTHER" id="PTHR21666">
    <property type="entry name" value="PEPTIDASE-RELATED"/>
    <property type="match status" value="1"/>
</dbReference>
<name>A0A423PXH3_9GAMM</name>
<comment type="similarity">
    <text evidence="1">Belongs to the E.coli NlpD/Haemophilus LppB family.</text>
</comment>
<dbReference type="SMART" id="SM00257">
    <property type="entry name" value="LysM"/>
    <property type="match status" value="1"/>
</dbReference>
<dbReference type="Proteomes" id="UP000283993">
    <property type="component" value="Unassembled WGS sequence"/>
</dbReference>
<dbReference type="GO" id="GO:0032153">
    <property type="term" value="C:cell division site"/>
    <property type="evidence" value="ECO:0007669"/>
    <property type="project" value="TreeGrafter"/>
</dbReference>
<feature type="region of interest" description="Disordered" evidence="2">
    <location>
        <begin position="84"/>
        <end position="214"/>
    </location>
</feature>
<dbReference type="InterPro" id="IPR036779">
    <property type="entry name" value="LysM_dom_sf"/>
</dbReference>
<dbReference type="GO" id="GO:0009279">
    <property type="term" value="C:cell outer membrane"/>
    <property type="evidence" value="ECO:0007669"/>
    <property type="project" value="TreeGrafter"/>
</dbReference>
<evidence type="ECO:0000313" key="5">
    <source>
        <dbReference type="Proteomes" id="UP000283993"/>
    </source>
</evidence>
<evidence type="ECO:0000313" key="4">
    <source>
        <dbReference type="EMBL" id="ROO30317.1"/>
    </source>
</evidence>
<dbReference type="SUPFAM" id="SSF51261">
    <property type="entry name" value="Duplicated hybrid motif"/>
    <property type="match status" value="1"/>
</dbReference>
<proteinExistence type="inferred from homology"/>
<dbReference type="Pfam" id="PF01476">
    <property type="entry name" value="LysM"/>
    <property type="match status" value="1"/>
</dbReference>
<dbReference type="PROSITE" id="PS51782">
    <property type="entry name" value="LYSM"/>
    <property type="match status" value="1"/>
</dbReference>
<protein>
    <submittedName>
        <fullName evidence="4">Peptidase M23</fullName>
    </submittedName>
</protein>